<dbReference type="Pfam" id="PF20238">
    <property type="entry name" value="BIM1-like_dom"/>
    <property type="match status" value="1"/>
</dbReference>
<comment type="caution">
    <text evidence="10">The sequence shown here is derived from an EMBL/GenBank/DDBJ whole genome shotgun (WGS) entry which is preliminary data.</text>
</comment>
<evidence type="ECO:0000256" key="7">
    <source>
        <dbReference type="ARBA" id="ARBA00023288"/>
    </source>
</evidence>
<dbReference type="Proteomes" id="UP001283341">
    <property type="component" value="Unassembled WGS sequence"/>
</dbReference>
<proteinExistence type="predicted"/>
<dbReference type="AlphaFoldDB" id="A0AAE0M4Y2"/>
<evidence type="ECO:0000313" key="11">
    <source>
        <dbReference type="Proteomes" id="UP001283341"/>
    </source>
</evidence>
<accession>A0AAE0M4Y2</accession>
<reference evidence="10" key="1">
    <citation type="journal article" date="2023" name="Mol. Phylogenet. Evol.">
        <title>Genome-scale phylogeny and comparative genomics of the fungal order Sordariales.</title>
        <authorList>
            <person name="Hensen N."/>
            <person name="Bonometti L."/>
            <person name="Westerberg I."/>
            <person name="Brannstrom I.O."/>
            <person name="Guillou S."/>
            <person name="Cros-Aarteil S."/>
            <person name="Calhoun S."/>
            <person name="Haridas S."/>
            <person name="Kuo A."/>
            <person name="Mondo S."/>
            <person name="Pangilinan J."/>
            <person name="Riley R."/>
            <person name="LaButti K."/>
            <person name="Andreopoulos B."/>
            <person name="Lipzen A."/>
            <person name="Chen C."/>
            <person name="Yan M."/>
            <person name="Daum C."/>
            <person name="Ng V."/>
            <person name="Clum A."/>
            <person name="Steindorff A."/>
            <person name="Ohm R.A."/>
            <person name="Martin F."/>
            <person name="Silar P."/>
            <person name="Natvig D.O."/>
            <person name="Lalanne C."/>
            <person name="Gautier V."/>
            <person name="Ament-Velasquez S.L."/>
            <person name="Kruys A."/>
            <person name="Hutchinson M.I."/>
            <person name="Powell A.J."/>
            <person name="Barry K."/>
            <person name="Miller A.N."/>
            <person name="Grigoriev I.V."/>
            <person name="Debuchy R."/>
            <person name="Gladieux P."/>
            <person name="Hiltunen Thoren M."/>
            <person name="Johannesson H."/>
        </authorList>
    </citation>
    <scope>NUCLEOTIDE SEQUENCE</scope>
    <source>
        <strain evidence="10">CBS 118394</strain>
    </source>
</reference>
<evidence type="ECO:0000259" key="9">
    <source>
        <dbReference type="Pfam" id="PF20238"/>
    </source>
</evidence>
<evidence type="ECO:0000256" key="4">
    <source>
        <dbReference type="ARBA" id="ARBA00022729"/>
    </source>
</evidence>
<evidence type="ECO:0000256" key="5">
    <source>
        <dbReference type="ARBA" id="ARBA00023136"/>
    </source>
</evidence>
<evidence type="ECO:0000256" key="8">
    <source>
        <dbReference type="SAM" id="SignalP"/>
    </source>
</evidence>
<feature type="chain" id="PRO_5041938663" description="Copper acquisition factor BIM1-like domain-containing protein" evidence="8">
    <location>
        <begin position="20"/>
        <end position="187"/>
    </location>
</feature>
<organism evidence="10 11">
    <name type="scientific">Apodospora peruviana</name>
    <dbReference type="NCBI Taxonomy" id="516989"/>
    <lineage>
        <taxon>Eukaryota</taxon>
        <taxon>Fungi</taxon>
        <taxon>Dikarya</taxon>
        <taxon>Ascomycota</taxon>
        <taxon>Pezizomycotina</taxon>
        <taxon>Sordariomycetes</taxon>
        <taxon>Sordariomycetidae</taxon>
        <taxon>Sordariales</taxon>
        <taxon>Lasiosphaeriaceae</taxon>
        <taxon>Apodospora</taxon>
    </lineage>
</organism>
<evidence type="ECO:0000256" key="2">
    <source>
        <dbReference type="ARBA" id="ARBA00022475"/>
    </source>
</evidence>
<name>A0AAE0M4Y2_9PEZI</name>
<dbReference type="GO" id="GO:0005886">
    <property type="term" value="C:plasma membrane"/>
    <property type="evidence" value="ECO:0007669"/>
    <property type="project" value="UniProtKB-SubCell"/>
</dbReference>
<keyword evidence="2" id="KW-1003">Cell membrane</keyword>
<reference evidence="10" key="2">
    <citation type="submission" date="2023-06" db="EMBL/GenBank/DDBJ databases">
        <authorList>
            <consortium name="Lawrence Berkeley National Laboratory"/>
            <person name="Haridas S."/>
            <person name="Hensen N."/>
            <person name="Bonometti L."/>
            <person name="Westerberg I."/>
            <person name="Brannstrom I.O."/>
            <person name="Guillou S."/>
            <person name="Cros-Aarteil S."/>
            <person name="Calhoun S."/>
            <person name="Kuo A."/>
            <person name="Mondo S."/>
            <person name="Pangilinan J."/>
            <person name="Riley R."/>
            <person name="Labutti K."/>
            <person name="Andreopoulos B."/>
            <person name="Lipzen A."/>
            <person name="Chen C."/>
            <person name="Yanf M."/>
            <person name="Daum C."/>
            <person name="Ng V."/>
            <person name="Clum A."/>
            <person name="Steindorff A."/>
            <person name="Ohm R."/>
            <person name="Martin F."/>
            <person name="Silar P."/>
            <person name="Natvig D."/>
            <person name="Lalanne C."/>
            <person name="Gautier V."/>
            <person name="Ament-Velasquez S.L."/>
            <person name="Kruys A."/>
            <person name="Hutchinson M.I."/>
            <person name="Powell A.J."/>
            <person name="Barry K."/>
            <person name="Miller A.N."/>
            <person name="Grigoriev I.V."/>
            <person name="Debuchy R."/>
            <person name="Gladieux P."/>
            <person name="Thoren M.H."/>
            <person name="Johannesson H."/>
        </authorList>
    </citation>
    <scope>NUCLEOTIDE SEQUENCE</scope>
    <source>
        <strain evidence="10">CBS 118394</strain>
    </source>
</reference>
<dbReference type="InterPro" id="IPR046530">
    <property type="entry name" value="BIM1-like_dom"/>
</dbReference>
<feature type="signal peptide" evidence="8">
    <location>
        <begin position="1"/>
        <end position="19"/>
    </location>
</feature>
<feature type="non-terminal residue" evidence="10">
    <location>
        <position position="187"/>
    </location>
</feature>
<evidence type="ECO:0000256" key="6">
    <source>
        <dbReference type="ARBA" id="ARBA00023180"/>
    </source>
</evidence>
<keyword evidence="4 8" id="KW-0732">Signal</keyword>
<keyword evidence="3" id="KW-0336">GPI-anchor</keyword>
<evidence type="ECO:0000256" key="3">
    <source>
        <dbReference type="ARBA" id="ARBA00022622"/>
    </source>
</evidence>
<feature type="domain" description="Copper acquisition factor BIM1-like" evidence="9">
    <location>
        <begin position="20"/>
        <end position="178"/>
    </location>
</feature>
<dbReference type="EMBL" id="JAUEDM010000004">
    <property type="protein sequence ID" value="KAK3319412.1"/>
    <property type="molecule type" value="Genomic_DNA"/>
</dbReference>
<evidence type="ECO:0000256" key="1">
    <source>
        <dbReference type="ARBA" id="ARBA00004609"/>
    </source>
</evidence>
<protein>
    <recommendedName>
        <fullName evidence="9">Copper acquisition factor BIM1-like domain-containing protein</fullName>
    </recommendedName>
</protein>
<keyword evidence="7" id="KW-0449">Lipoprotein</keyword>
<gene>
    <name evidence="10" type="ORF">B0H66DRAFT_458985</name>
</gene>
<keyword evidence="6" id="KW-0325">Glycoprotein</keyword>
<keyword evidence="5" id="KW-0472">Membrane</keyword>
<evidence type="ECO:0000313" key="10">
    <source>
        <dbReference type="EMBL" id="KAK3319412.1"/>
    </source>
</evidence>
<dbReference type="GO" id="GO:0098552">
    <property type="term" value="C:side of membrane"/>
    <property type="evidence" value="ECO:0007669"/>
    <property type="project" value="UniProtKB-KW"/>
</dbReference>
<comment type="subcellular location">
    <subcellularLocation>
        <location evidence="1">Cell membrane</location>
        <topology evidence="1">Lipid-anchor</topology>
        <topology evidence="1">GPI-anchor</topology>
    </subcellularLocation>
</comment>
<sequence length="187" mass="20116">MKTVFAFALLAGWVQRVCCHFVLTYPGWRGMTLITNETFPNGMQWQYPCGGIGVTTNRTYWPLTGGAVAVQPGWFHGHSSTTLFVNLGLGEAPYNHSFAMTKFHVSGPPGDNPYPGTACLPSVPLPAGVTPKKGDLATIQVIELHNHGAGAYNCVDIEFTDDESLIPPVNESTCFNSTNLVVDGVSI</sequence>
<dbReference type="PANTHER" id="PTHR34992">
    <property type="entry name" value="HYPHAL ANASTAMOSIS-7 PROTEIN"/>
    <property type="match status" value="1"/>
</dbReference>
<dbReference type="PANTHER" id="PTHR34992:SF10">
    <property type="entry name" value="COPPER ACQUISITION FACTOR BIM1-LIKE DOMAIN-CONTAINING PROTEIN"/>
    <property type="match status" value="1"/>
</dbReference>
<keyword evidence="11" id="KW-1185">Reference proteome</keyword>
<dbReference type="InterPro" id="IPR046936">
    <property type="entry name" value="BIM1-like"/>
</dbReference>
<dbReference type="CDD" id="cd21176">
    <property type="entry name" value="LPMO_auxiliary-like"/>
    <property type="match status" value="1"/>
</dbReference>